<dbReference type="RefSeq" id="WP_394825768.1">
    <property type="nucleotide sequence ID" value="NZ_CP089984.1"/>
</dbReference>
<proteinExistence type="inferred from homology"/>
<protein>
    <recommendedName>
        <fullName evidence="6">Phthiocerol/phthiodiolone dimycocerosyl transferase</fullName>
        <ecNumber evidence="5">2.3.1.282</ecNumber>
    </recommendedName>
    <alternativeName>
        <fullName evidence="11">Acyltransferase PapA5</fullName>
    </alternativeName>
    <alternativeName>
        <fullName evidence="9">Phthiocerol/phthiodiolone O-acyltransferase</fullName>
    </alternativeName>
    <alternativeName>
        <fullName evidence="10">Polyketide synthase-associated protein A5</fullName>
    </alternativeName>
</protein>
<name>A0ABZ2M2V4_9BACT</name>
<sequence length="397" mass="42520">MPERDLSPSEARIIDDGVRAIFAITTVAGAVDAERLQRAFGLLLSEQPRLAATIVHDGQGYVLRDGPARAPGEYVVQSTLDTSIHTPLERARALTQLSISPDGERTEVALAIDHAIGDGRYLVAMNERLWTIYTGGDAAASKPAGAPALPMEVRLQDRFDPAEVAELIARLAEARPPSVLPTRPDPGPDTTRTAIAQLDVAATDAFFAVARAHAVSIHTLVCGALMTVLRTRFDPSTAPHTITCDSPVDLRARLHPPLPADVAGLCVGFATVSVSTRGDEDAVELARAIQPQMDAARASSFPEKFLLASAKLPGDIHSRTTMLVSNLGPLPAPPMPDDLELVDIQLLVTGTAPPPFFVVTTLRGRLRIALVYTEAHHEPERMRALMADIGRALRAVR</sequence>
<dbReference type="PANTHER" id="PTHR28037">
    <property type="entry name" value="ALCOHOL O-ACETYLTRANSFERASE 1-RELATED"/>
    <property type="match status" value="1"/>
</dbReference>
<organism evidence="13 14">
    <name type="scientific">Pendulispora albinea</name>
    <dbReference type="NCBI Taxonomy" id="2741071"/>
    <lineage>
        <taxon>Bacteria</taxon>
        <taxon>Pseudomonadati</taxon>
        <taxon>Myxococcota</taxon>
        <taxon>Myxococcia</taxon>
        <taxon>Myxococcales</taxon>
        <taxon>Sorangiineae</taxon>
        <taxon>Pendulisporaceae</taxon>
        <taxon>Pendulispora</taxon>
    </lineage>
</organism>
<evidence type="ECO:0000256" key="6">
    <source>
        <dbReference type="ARBA" id="ARBA00013449"/>
    </source>
</evidence>
<dbReference type="Pfam" id="PF16911">
    <property type="entry name" value="PapA_C"/>
    <property type="match status" value="1"/>
</dbReference>
<dbReference type="InterPro" id="IPR052058">
    <property type="entry name" value="Alcohol_O-acetyltransferase"/>
</dbReference>
<comment type="catalytic activity">
    <reaction evidence="3">
        <text>2 a mycocerosyl-[mycocerosic acid synthase] + a phthiodiolone = a dimycocerosyl phthiodiolone + 2 holo-[mycocerosic acid synthase].</text>
        <dbReference type="EC" id="2.3.1.282"/>
    </reaction>
</comment>
<comment type="similarity">
    <text evidence="4">Belongs to the acyltransferase PapA5 family.</text>
</comment>
<dbReference type="Proteomes" id="UP001370348">
    <property type="component" value="Chromosome"/>
</dbReference>
<dbReference type="SUPFAM" id="SSF52777">
    <property type="entry name" value="CoA-dependent acyltransferases"/>
    <property type="match status" value="2"/>
</dbReference>
<comment type="catalytic activity">
    <reaction evidence="2">
        <text>2 a mycocerosyl-[mycocerosic acid synthase] + a phenolphthiocerol = a dimycocerosyl phenolphthiocerol + 2 holo-[mycocerosic acid synthase].</text>
        <dbReference type="EC" id="2.3.1.282"/>
    </reaction>
</comment>
<evidence type="ECO:0000259" key="12">
    <source>
        <dbReference type="Pfam" id="PF16911"/>
    </source>
</evidence>
<evidence type="ECO:0000256" key="10">
    <source>
        <dbReference type="ARBA" id="ARBA00032317"/>
    </source>
</evidence>
<keyword evidence="14" id="KW-1185">Reference proteome</keyword>
<evidence type="ECO:0000313" key="14">
    <source>
        <dbReference type="Proteomes" id="UP001370348"/>
    </source>
</evidence>
<evidence type="ECO:0000256" key="8">
    <source>
        <dbReference type="ARBA" id="ARBA00023315"/>
    </source>
</evidence>
<evidence type="ECO:0000256" key="9">
    <source>
        <dbReference type="ARBA" id="ARBA00030465"/>
    </source>
</evidence>
<evidence type="ECO:0000256" key="7">
    <source>
        <dbReference type="ARBA" id="ARBA00022679"/>
    </source>
</evidence>
<feature type="domain" description="Phthiocerol/phthiodiolone dimycocerosyl transferase C-terminal" evidence="12">
    <location>
        <begin position="190"/>
        <end position="370"/>
    </location>
</feature>
<dbReference type="InterPro" id="IPR023213">
    <property type="entry name" value="CAT-like_dom_sf"/>
</dbReference>
<evidence type="ECO:0000256" key="11">
    <source>
        <dbReference type="ARBA" id="ARBA00033407"/>
    </source>
</evidence>
<dbReference type="Gene3D" id="3.30.559.30">
    <property type="entry name" value="Nonribosomal peptide synthetase, condensation domain"/>
    <property type="match status" value="1"/>
</dbReference>
<comment type="catalytic activity">
    <reaction evidence="1">
        <text>2 a mycocerosyl-[mycocerosic acid synthase] + a phthiocerol = a dimycocerosyl phthiocerol + 2 holo-[mycocerosic acid synthase].</text>
        <dbReference type="EC" id="2.3.1.282"/>
    </reaction>
</comment>
<dbReference type="Gene3D" id="3.30.559.10">
    <property type="entry name" value="Chloramphenicol acetyltransferase-like domain"/>
    <property type="match status" value="1"/>
</dbReference>
<keyword evidence="8" id="KW-0012">Acyltransferase</keyword>
<dbReference type="PANTHER" id="PTHR28037:SF1">
    <property type="entry name" value="ALCOHOL O-ACETYLTRANSFERASE 1-RELATED"/>
    <property type="match status" value="1"/>
</dbReference>
<dbReference type="EMBL" id="CP089984">
    <property type="protein sequence ID" value="WXB16139.1"/>
    <property type="molecule type" value="Genomic_DNA"/>
</dbReference>
<evidence type="ECO:0000256" key="4">
    <source>
        <dbReference type="ARBA" id="ARBA00006558"/>
    </source>
</evidence>
<keyword evidence="7" id="KW-0808">Transferase</keyword>
<dbReference type="EC" id="2.3.1.282" evidence="5"/>
<reference evidence="13 14" key="1">
    <citation type="submission" date="2021-12" db="EMBL/GenBank/DDBJ databases">
        <title>Discovery of the Pendulisporaceae a myxobacterial family with distinct sporulation behavior and unique specialized metabolism.</title>
        <authorList>
            <person name="Garcia R."/>
            <person name="Popoff A."/>
            <person name="Bader C.D."/>
            <person name="Loehr J."/>
            <person name="Walesch S."/>
            <person name="Walt C."/>
            <person name="Boldt J."/>
            <person name="Bunk B."/>
            <person name="Haeckl F.J.F.P.J."/>
            <person name="Gunesch A.P."/>
            <person name="Birkelbach J."/>
            <person name="Nuebel U."/>
            <person name="Pietschmann T."/>
            <person name="Bach T."/>
            <person name="Mueller R."/>
        </authorList>
    </citation>
    <scope>NUCLEOTIDE SEQUENCE [LARGE SCALE GENOMIC DNA]</scope>
    <source>
        <strain evidence="13 14">MSr11954</strain>
    </source>
</reference>
<evidence type="ECO:0000256" key="3">
    <source>
        <dbReference type="ARBA" id="ARBA00001907"/>
    </source>
</evidence>
<evidence type="ECO:0000313" key="13">
    <source>
        <dbReference type="EMBL" id="WXB16139.1"/>
    </source>
</evidence>
<evidence type="ECO:0000256" key="2">
    <source>
        <dbReference type="ARBA" id="ARBA00000625"/>
    </source>
</evidence>
<dbReference type="InterPro" id="IPR031641">
    <property type="entry name" value="PapA_C"/>
</dbReference>
<accession>A0ABZ2M2V4</accession>
<gene>
    <name evidence="13" type="ORF">LZC94_02440</name>
</gene>
<evidence type="ECO:0000256" key="5">
    <source>
        <dbReference type="ARBA" id="ARBA00012866"/>
    </source>
</evidence>
<evidence type="ECO:0000256" key="1">
    <source>
        <dbReference type="ARBA" id="ARBA00000026"/>
    </source>
</evidence>